<evidence type="ECO:0000313" key="11">
    <source>
        <dbReference type="Proteomes" id="UP000316726"/>
    </source>
</evidence>
<dbReference type="OrthoDB" id="3176171at2759"/>
<evidence type="ECO:0000256" key="8">
    <source>
        <dbReference type="SAM" id="MobiDB-lite"/>
    </source>
</evidence>
<dbReference type="PANTHER" id="PTHR47968">
    <property type="entry name" value="CENTROMERE PROTEIN E"/>
    <property type="match status" value="1"/>
</dbReference>
<feature type="region of interest" description="Disordered" evidence="8">
    <location>
        <begin position="1"/>
        <end position="53"/>
    </location>
</feature>
<reference evidence="10 11" key="1">
    <citation type="submission" date="2018-07" db="EMBL/GenBank/DDBJ databases">
        <title>The complete nuclear genome of the prasinophyte Chloropicon primus (CCMP1205).</title>
        <authorList>
            <person name="Pombert J.-F."/>
            <person name="Otis C."/>
            <person name="Turmel M."/>
            <person name="Lemieux C."/>
        </authorList>
    </citation>
    <scope>NUCLEOTIDE SEQUENCE [LARGE SCALE GENOMIC DNA]</scope>
    <source>
        <strain evidence="10 11">CCMP1205</strain>
    </source>
</reference>
<dbReference type="InterPro" id="IPR027417">
    <property type="entry name" value="P-loop_NTPase"/>
</dbReference>
<dbReference type="PROSITE" id="PS50067">
    <property type="entry name" value="KINESIN_MOTOR_2"/>
    <property type="match status" value="1"/>
</dbReference>
<keyword evidence="5 6" id="KW-0505">Motor protein</keyword>
<accession>A0A5B8MSJ6</accession>
<dbReference type="GO" id="GO:0007018">
    <property type="term" value="P:microtubule-based movement"/>
    <property type="evidence" value="ECO:0007669"/>
    <property type="project" value="InterPro"/>
</dbReference>
<evidence type="ECO:0000256" key="4">
    <source>
        <dbReference type="ARBA" id="ARBA00023054"/>
    </source>
</evidence>
<dbReference type="GO" id="GO:0008017">
    <property type="term" value="F:microtubule binding"/>
    <property type="evidence" value="ECO:0007669"/>
    <property type="project" value="InterPro"/>
</dbReference>
<dbReference type="PANTHER" id="PTHR47968:SF13">
    <property type="entry name" value="KINESIN-LIKE PROTEIN KIF19 ISOFORM X1"/>
    <property type="match status" value="1"/>
</dbReference>
<dbReference type="SUPFAM" id="SSF52540">
    <property type="entry name" value="P-loop containing nucleoside triphosphate hydrolases"/>
    <property type="match status" value="1"/>
</dbReference>
<dbReference type="GO" id="GO:0005874">
    <property type="term" value="C:microtubule"/>
    <property type="evidence" value="ECO:0007669"/>
    <property type="project" value="UniProtKB-KW"/>
</dbReference>
<dbReference type="InterPro" id="IPR001752">
    <property type="entry name" value="Kinesin_motor_dom"/>
</dbReference>
<gene>
    <name evidence="10" type="ORF">A3770_10p59240</name>
</gene>
<dbReference type="InterPro" id="IPR027640">
    <property type="entry name" value="Kinesin-like_fam"/>
</dbReference>
<feature type="compositionally biased region" description="Polar residues" evidence="8">
    <location>
        <begin position="462"/>
        <end position="472"/>
    </location>
</feature>
<dbReference type="PROSITE" id="PS00411">
    <property type="entry name" value="KINESIN_MOTOR_1"/>
    <property type="match status" value="1"/>
</dbReference>
<dbReference type="SMART" id="SM00129">
    <property type="entry name" value="KISc"/>
    <property type="match status" value="1"/>
</dbReference>
<dbReference type="STRING" id="1764295.A0A5B8MSJ6"/>
<keyword evidence="1 7" id="KW-0493">Microtubule</keyword>
<dbReference type="Pfam" id="PF00225">
    <property type="entry name" value="Kinesin"/>
    <property type="match status" value="1"/>
</dbReference>
<dbReference type="InterPro" id="IPR019821">
    <property type="entry name" value="Kinesin_motor_CS"/>
</dbReference>
<evidence type="ECO:0000256" key="5">
    <source>
        <dbReference type="ARBA" id="ARBA00023175"/>
    </source>
</evidence>
<evidence type="ECO:0000256" key="2">
    <source>
        <dbReference type="ARBA" id="ARBA00022741"/>
    </source>
</evidence>
<feature type="compositionally biased region" description="Basic and acidic residues" evidence="8">
    <location>
        <begin position="476"/>
        <end position="490"/>
    </location>
</feature>
<keyword evidence="11" id="KW-1185">Reference proteome</keyword>
<evidence type="ECO:0000256" key="7">
    <source>
        <dbReference type="RuleBase" id="RU000394"/>
    </source>
</evidence>
<dbReference type="GO" id="GO:0003777">
    <property type="term" value="F:microtubule motor activity"/>
    <property type="evidence" value="ECO:0007669"/>
    <property type="project" value="InterPro"/>
</dbReference>
<dbReference type="InterPro" id="IPR036961">
    <property type="entry name" value="Kinesin_motor_dom_sf"/>
</dbReference>
<feature type="compositionally biased region" description="Basic and acidic residues" evidence="8">
    <location>
        <begin position="433"/>
        <end position="444"/>
    </location>
</feature>
<proteinExistence type="inferred from homology"/>
<keyword evidence="3 6" id="KW-0067">ATP-binding</keyword>
<comment type="similarity">
    <text evidence="6 7">Belongs to the TRAFAC class myosin-kinesin ATPase superfamily. Kinesin family.</text>
</comment>
<evidence type="ECO:0000256" key="1">
    <source>
        <dbReference type="ARBA" id="ARBA00022701"/>
    </source>
</evidence>
<name>A0A5B8MSJ6_9CHLO</name>
<dbReference type="PRINTS" id="PR00380">
    <property type="entry name" value="KINESINHEAVY"/>
</dbReference>
<evidence type="ECO:0000256" key="6">
    <source>
        <dbReference type="PROSITE-ProRule" id="PRU00283"/>
    </source>
</evidence>
<organism evidence="10 11">
    <name type="scientific">Chloropicon primus</name>
    <dbReference type="NCBI Taxonomy" id="1764295"/>
    <lineage>
        <taxon>Eukaryota</taxon>
        <taxon>Viridiplantae</taxon>
        <taxon>Chlorophyta</taxon>
        <taxon>Chloropicophyceae</taxon>
        <taxon>Chloropicales</taxon>
        <taxon>Chloropicaceae</taxon>
        <taxon>Chloropicon</taxon>
    </lineage>
</organism>
<feature type="compositionally biased region" description="Basic and acidic residues" evidence="8">
    <location>
        <begin position="23"/>
        <end position="32"/>
    </location>
</feature>
<feature type="binding site" evidence="6">
    <location>
        <begin position="174"/>
        <end position="181"/>
    </location>
    <ligand>
        <name>ATP</name>
        <dbReference type="ChEBI" id="CHEBI:30616"/>
    </ligand>
</feature>
<evidence type="ECO:0000256" key="3">
    <source>
        <dbReference type="ARBA" id="ARBA00022840"/>
    </source>
</evidence>
<feature type="region of interest" description="Disordered" evidence="8">
    <location>
        <begin position="430"/>
        <end position="490"/>
    </location>
</feature>
<feature type="domain" description="Kinesin motor" evidence="9">
    <location>
        <begin position="82"/>
        <end position="407"/>
    </location>
</feature>
<sequence length="612" mass="68303">MAAERPRTAPRLRRSTVMQSARVVKEKSEARRASTRASSKQSPLRKTRPRTANAVPKKTIVSIKEEVKVKSKSPNSRVEWGRINVFVRGRPLSKTELTAGAFDSLEIADKNTTFLHEFCASDDYLRMKRLKTRQYQFDHVFNMFDTQRCVYDTTTAPLVESVLNGQNASCFCYGATGTGKTHTMLGSVDDPGIMVLAFQNLFKSIEEDPDTSVTLTYVEIYNEALKDLLNPNGGDLCLRELPGKGVTMNGVKEVSASSAEEVVNLLHKGNKHRKTESTRCNRTSSRSHALLQIKVVRKDENRTLTGKLSLVDLAGSERTIANEKKSSSRSVEGANINKSLLSLSSCIRALVEGKKHIPFRNSKLTQMLKDSLGGMCQTAMIATVTPSSFSLGETANTLHWAERAKMIKLPGARTKHERIIKSHPLASAMLPSLREDKAEKENRAPVRAKKLQSLQKKHSDLTNKLSKIGNTRSSRKRLESQKQEELEKSSAKLGLAEARIGELEHEVKRLKKESEAQKSDFESQIEALRVKHEEELAVQLKEKDELIQSLLASSNKIETLHTATQCAAVCKSTANQAMTPVFKAYMDEKMRECGKENSSPITRLELPMTPRH</sequence>
<evidence type="ECO:0000259" key="9">
    <source>
        <dbReference type="PROSITE" id="PS50067"/>
    </source>
</evidence>
<keyword evidence="4" id="KW-0175">Coiled coil</keyword>
<dbReference type="GO" id="GO:0005524">
    <property type="term" value="F:ATP binding"/>
    <property type="evidence" value="ECO:0007669"/>
    <property type="project" value="UniProtKB-UniRule"/>
</dbReference>
<dbReference type="Gene3D" id="3.40.850.10">
    <property type="entry name" value="Kinesin motor domain"/>
    <property type="match status" value="1"/>
</dbReference>
<dbReference type="AlphaFoldDB" id="A0A5B8MSJ6"/>
<evidence type="ECO:0000313" key="10">
    <source>
        <dbReference type="EMBL" id="QDZ23406.1"/>
    </source>
</evidence>
<protein>
    <recommendedName>
        <fullName evidence="7">Kinesin-like protein</fullName>
    </recommendedName>
</protein>
<dbReference type="Proteomes" id="UP000316726">
    <property type="component" value="Chromosome 10"/>
</dbReference>
<dbReference type="EMBL" id="CP031043">
    <property type="protein sequence ID" value="QDZ23406.1"/>
    <property type="molecule type" value="Genomic_DNA"/>
</dbReference>
<keyword evidence="2 6" id="KW-0547">Nucleotide-binding</keyword>